<dbReference type="InterPro" id="IPR004720">
    <property type="entry name" value="PTS_IIB_sorbose-sp"/>
</dbReference>
<evidence type="ECO:0000256" key="5">
    <source>
        <dbReference type="ARBA" id="ARBA00022679"/>
    </source>
</evidence>
<dbReference type="Pfam" id="PF03830">
    <property type="entry name" value="PTSIIB_sorb"/>
    <property type="match status" value="1"/>
</dbReference>
<dbReference type="Proteomes" id="UP001207605">
    <property type="component" value="Unassembled WGS sequence"/>
</dbReference>
<sequence length="154" mass="17702">MNEIFFRVDERLVHGQILFKWLEHASCSKLYIIDDQVATDPILQGVLTMTVPESVEVFFYSTDEGAEAVMIADANVLVLLRTLDTLWRIYEKGTEIKTVNICRLPFAPGKKELYENIYVSGHEEEIIKSLTEDGTVLYIQMVPDNEVVYIRDLI</sequence>
<evidence type="ECO:0000256" key="4">
    <source>
        <dbReference type="ARBA" id="ARBA00022597"/>
    </source>
</evidence>
<evidence type="ECO:0000259" key="8">
    <source>
        <dbReference type="PROSITE" id="PS51101"/>
    </source>
</evidence>
<gene>
    <name evidence="9" type="ORF">OCV65_04815</name>
</gene>
<evidence type="ECO:0000256" key="7">
    <source>
        <dbReference type="ARBA" id="ARBA00022777"/>
    </source>
</evidence>
<dbReference type="InterPro" id="IPR036667">
    <property type="entry name" value="PTS_IIB_sorbose-sp_sf"/>
</dbReference>
<evidence type="ECO:0000313" key="10">
    <source>
        <dbReference type="Proteomes" id="UP001207605"/>
    </source>
</evidence>
<comment type="subcellular location">
    <subcellularLocation>
        <location evidence="1">Cytoplasm</location>
    </subcellularLocation>
</comment>
<dbReference type="EMBL" id="JAOQJV010000004">
    <property type="protein sequence ID" value="MCU6699557.1"/>
    <property type="molecule type" value="Genomic_DNA"/>
</dbReference>
<evidence type="ECO:0000256" key="1">
    <source>
        <dbReference type="ARBA" id="ARBA00004496"/>
    </source>
</evidence>
<evidence type="ECO:0000256" key="3">
    <source>
        <dbReference type="ARBA" id="ARBA00022490"/>
    </source>
</evidence>
<feature type="domain" description="PTS EIIB type-4" evidence="8">
    <location>
        <begin position="1"/>
        <end position="154"/>
    </location>
</feature>
<proteinExistence type="predicted"/>
<dbReference type="RefSeq" id="WP_262581125.1">
    <property type="nucleotide sequence ID" value="NZ_JAOQJV010000004.1"/>
</dbReference>
<keyword evidence="10" id="KW-1185">Reference proteome</keyword>
<keyword evidence="4 9" id="KW-0762">Sugar transport</keyword>
<evidence type="ECO:0000313" key="9">
    <source>
        <dbReference type="EMBL" id="MCU6699557.1"/>
    </source>
</evidence>
<keyword evidence="3" id="KW-0963">Cytoplasm</keyword>
<dbReference type="SUPFAM" id="SSF52728">
    <property type="entry name" value="PTS IIb component"/>
    <property type="match status" value="1"/>
</dbReference>
<keyword evidence="6" id="KW-0598">Phosphotransferase system</keyword>
<name>A0ABT2S4P0_9FIRM</name>
<protein>
    <submittedName>
        <fullName evidence="9">PTS sugar transporter subunit IIB</fullName>
    </submittedName>
</protein>
<organism evidence="9 10">
    <name type="scientific">Dorea ammoniilytica</name>
    <dbReference type="NCBI Taxonomy" id="2981788"/>
    <lineage>
        <taxon>Bacteria</taxon>
        <taxon>Bacillati</taxon>
        <taxon>Bacillota</taxon>
        <taxon>Clostridia</taxon>
        <taxon>Lachnospirales</taxon>
        <taxon>Lachnospiraceae</taxon>
        <taxon>Dorea</taxon>
    </lineage>
</organism>
<comment type="caution">
    <text evidence="9">The sequence shown here is derived from an EMBL/GenBank/DDBJ whole genome shotgun (WGS) entry which is preliminary data.</text>
</comment>
<dbReference type="PROSITE" id="PS51101">
    <property type="entry name" value="PTS_EIIB_TYPE_4"/>
    <property type="match status" value="1"/>
</dbReference>
<accession>A0ABT2S4P0</accession>
<keyword evidence="7" id="KW-0418">Kinase</keyword>
<keyword evidence="2" id="KW-0813">Transport</keyword>
<dbReference type="Gene3D" id="3.40.35.10">
    <property type="entry name" value="Phosphotransferase system, sorbose subfamily IIB component"/>
    <property type="match status" value="1"/>
</dbReference>
<keyword evidence="5" id="KW-0808">Transferase</keyword>
<evidence type="ECO:0000256" key="6">
    <source>
        <dbReference type="ARBA" id="ARBA00022683"/>
    </source>
</evidence>
<evidence type="ECO:0000256" key="2">
    <source>
        <dbReference type="ARBA" id="ARBA00022448"/>
    </source>
</evidence>
<reference evidence="9 10" key="1">
    <citation type="journal article" date="2021" name="ISME Commun">
        <title>Automated analysis of genomic sequences facilitates high-throughput and comprehensive description of bacteria.</title>
        <authorList>
            <person name="Hitch T.C.A."/>
        </authorList>
    </citation>
    <scope>NUCLEOTIDE SEQUENCE [LARGE SCALE GENOMIC DNA]</scope>
    <source>
        <strain evidence="9 10">Sanger_02</strain>
    </source>
</reference>